<comment type="caution">
    <text evidence="3">The sequence shown here is derived from an EMBL/GenBank/DDBJ whole genome shotgun (WGS) entry which is preliminary data.</text>
</comment>
<reference evidence="3 4" key="1">
    <citation type="submission" date="2024-02" db="EMBL/GenBank/DDBJ databases">
        <authorList>
            <person name="Daric V."/>
            <person name="Darras S."/>
        </authorList>
    </citation>
    <scope>NUCLEOTIDE SEQUENCE [LARGE SCALE GENOMIC DNA]</scope>
</reference>
<dbReference type="EMBL" id="CAWYQH010000174">
    <property type="protein sequence ID" value="CAK8698000.1"/>
    <property type="molecule type" value="Genomic_DNA"/>
</dbReference>
<sequence length="870" mass="99424">MDISSGNVTKKQNHKIMQNMLDALIKFEVIEEDEITGSADSIVTTEMLWKLFQKAESDFEKQTASQNKELIEVQKYVDHVRTLSEERDHLTAEFERENERLKLDLQKMKEKTDNEREEIVDMCQQENLEELIGSSYTEQMAYLLVVRATLLDKLDAMQEQLGESTSQHEELKSKVKVLTSEDNELQKRMNNAMCEMGGMASKLTDAMRERDSLKTEIEELKRALHGINTLPSLTTAKAQANAHLDELEKQKVVYQNCIENLQQELLVFQGQQKKNEEMEAQIEELQEANLKLQDMTKTLKRQINENENLHEENVRTKMYADSQKIIEEMQVALEEDEAKSQMQQATYKQEIKELKDKITDLEAQIVLLKKQQQSASQLKAQLKEAQFCNESQQHDLENLRGKLKASHNELSMQDATSQSRKEQLNVQFRISSELQERNITLEAELRKVMEQLKESHEKLNKSQSEKVELRVKYDTTHAETHTLTKGEHEDVLQLMHKISELENLLLTERTNLSSKSDKNVELQREILKYEEQLLKEKNLSGIVAKNLEEKLSASQSKIDGMSEVEQELRKTISSLQQRALNAEAQVLLISGQKDQQETQKLVADLNRTQLEDAVELLRKKLEVCALQVKTNTDKYKNLKQKHKTKIRRIRELFLLERKATSDEIEKLEHQVASAEDALKKELAWKDEAACGIRNAEHDRRNAINQADIAIKKAEASSEKINQLAIAKEGLESENGMLQKQLLLLEKQKSELEKMIESTKLTKQKEELNTLLSSLSLSGSLPYLGSSTGNPPNHSSDTLRSGSNRNINDGLTGNKNFAVASGGDNETWNRVVNFYSHDPGKDGLNSSYLNLSQGDAGPSLSNNGLKKKSQI</sequence>
<keyword evidence="1" id="KW-0175">Coiled coil</keyword>
<dbReference type="PANTHER" id="PTHR34479:SF1">
    <property type="entry name" value="COILED-COIL DOMAIN-CONTAINING PROTEIN 30"/>
    <property type="match status" value="1"/>
</dbReference>
<feature type="coiled-coil region" evidence="1">
    <location>
        <begin position="80"/>
        <end position="125"/>
    </location>
</feature>
<organism evidence="3 4">
    <name type="scientific">Clavelina lepadiformis</name>
    <name type="common">Light-bulb sea squirt</name>
    <name type="synonym">Ascidia lepadiformis</name>
    <dbReference type="NCBI Taxonomy" id="159417"/>
    <lineage>
        <taxon>Eukaryota</taxon>
        <taxon>Metazoa</taxon>
        <taxon>Chordata</taxon>
        <taxon>Tunicata</taxon>
        <taxon>Ascidiacea</taxon>
        <taxon>Aplousobranchia</taxon>
        <taxon>Clavelinidae</taxon>
        <taxon>Clavelina</taxon>
    </lineage>
</organism>
<keyword evidence="4" id="KW-1185">Reference proteome</keyword>
<evidence type="ECO:0000256" key="2">
    <source>
        <dbReference type="SAM" id="MobiDB-lite"/>
    </source>
</evidence>
<gene>
    <name evidence="3" type="ORF">CVLEPA_LOCUS31472</name>
</gene>
<feature type="compositionally biased region" description="Polar residues" evidence="2">
    <location>
        <begin position="845"/>
        <end position="863"/>
    </location>
</feature>
<feature type="compositionally biased region" description="Polar residues" evidence="2">
    <location>
        <begin position="789"/>
        <end position="809"/>
    </location>
</feature>
<evidence type="ECO:0000313" key="4">
    <source>
        <dbReference type="Proteomes" id="UP001642483"/>
    </source>
</evidence>
<proteinExistence type="predicted"/>
<evidence type="ECO:0000256" key="1">
    <source>
        <dbReference type="SAM" id="Coils"/>
    </source>
</evidence>
<dbReference type="PANTHER" id="PTHR34479">
    <property type="entry name" value="COILED-COIL DOMAIN-CONTAINING PROTEIN 30"/>
    <property type="match status" value="1"/>
</dbReference>
<feature type="region of interest" description="Disordered" evidence="2">
    <location>
        <begin position="845"/>
        <end position="870"/>
    </location>
</feature>
<feature type="coiled-coil region" evidence="1">
    <location>
        <begin position="512"/>
        <end position="585"/>
    </location>
</feature>
<feature type="region of interest" description="Disordered" evidence="2">
    <location>
        <begin position="782"/>
        <end position="809"/>
    </location>
</feature>
<protein>
    <submittedName>
        <fullName evidence="3">Uncharacterized protein</fullName>
    </submittedName>
</protein>
<feature type="coiled-coil region" evidence="1">
    <location>
        <begin position="657"/>
        <end position="768"/>
    </location>
</feature>
<dbReference type="InterPro" id="IPR052825">
    <property type="entry name" value="CCD-Prefoldin_beta-like"/>
</dbReference>
<evidence type="ECO:0000313" key="3">
    <source>
        <dbReference type="EMBL" id="CAK8698000.1"/>
    </source>
</evidence>
<accession>A0ABP0H1W6</accession>
<feature type="coiled-coil region" evidence="1">
    <location>
        <begin position="154"/>
        <end position="472"/>
    </location>
</feature>
<name>A0ABP0H1W6_CLALP</name>
<dbReference type="Proteomes" id="UP001642483">
    <property type="component" value="Unassembled WGS sequence"/>
</dbReference>